<dbReference type="Gene3D" id="1.10.1060.10">
    <property type="entry name" value="Alpha-helical ferredoxin"/>
    <property type="match status" value="1"/>
</dbReference>
<name>A0A967AXF8_9MICO</name>
<comment type="catalytic activity">
    <reaction evidence="6">
        <text>(R)-lactate + A = pyruvate + AH2</text>
        <dbReference type="Rhea" id="RHEA:15089"/>
        <dbReference type="ChEBI" id="CHEBI:13193"/>
        <dbReference type="ChEBI" id="CHEBI:15361"/>
        <dbReference type="ChEBI" id="CHEBI:16004"/>
        <dbReference type="ChEBI" id="CHEBI:17499"/>
    </reaction>
</comment>
<evidence type="ECO:0000313" key="8">
    <source>
        <dbReference type="EMBL" id="NHN54217.1"/>
    </source>
</evidence>
<keyword evidence="5 6" id="KW-0411">Iron-sulfur</keyword>
<gene>
    <name evidence="8" type="ORF">G9U51_00265</name>
</gene>
<dbReference type="SUPFAM" id="SSF54862">
    <property type="entry name" value="4Fe-4S ferredoxins"/>
    <property type="match status" value="1"/>
</dbReference>
<dbReference type="Pfam" id="PF02754">
    <property type="entry name" value="CCG"/>
    <property type="match status" value="2"/>
</dbReference>
<evidence type="ECO:0000256" key="2">
    <source>
        <dbReference type="ARBA" id="ARBA00022723"/>
    </source>
</evidence>
<dbReference type="InterPro" id="IPR004017">
    <property type="entry name" value="Cys_rich_dom"/>
</dbReference>
<feature type="domain" description="4Fe-4S ferredoxin-type" evidence="7">
    <location>
        <begin position="67"/>
        <end position="91"/>
    </location>
</feature>
<evidence type="ECO:0000313" key="9">
    <source>
        <dbReference type="Proteomes" id="UP000744769"/>
    </source>
</evidence>
<dbReference type="EMBL" id="JAAOIV010000001">
    <property type="protein sequence ID" value="NHN54217.1"/>
    <property type="molecule type" value="Genomic_DNA"/>
</dbReference>
<sequence length="441" mass="47595">MTELGIPQVRGAFDDHRPPSPELISDCVHCGFCLTTCPTYVLWGEEMDSPRGRIHLMKTGLEGEPLDAQMVEHFDACLGCMACVTACPSGVQYDRLIEQTRAQVERNHRRSPADRALREGIFKLFPYPRRLKALRGPLRLTQRLGLDKAIAKTGVLERISPSLAMLNALTPKLTAPEKLPAVIPAVGEQRATVAMLTGCVQDAFFGGVNAATARVLAAEGCRVVVPPSQGCCGALSGHSGREEEAQGFARRLIETFEAYDVDAIVVNAAGCGSAMKDYSFLLEDDAEVDDARVRVFRDKVRDFSEFLVQLGPVAERHPLPVTVAYHDACHLGHAQGIRTQPRQLLAGIPGLQVKEIKDAAICCGSAGIYNVLHPEAAHDLGERKARNVADTGADLLVTANPGCIMQISLELDRQGRGMPSAHLATVLDASIAARPVQDLLA</sequence>
<dbReference type="PANTHER" id="PTHR32479:SF17">
    <property type="entry name" value="GLYCOLATE OXIDASE IRON-SULFUR SUBUNIT"/>
    <property type="match status" value="1"/>
</dbReference>
<keyword evidence="6" id="KW-0249">Electron transport</keyword>
<evidence type="ECO:0000256" key="5">
    <source>
        <dbReference type="ARBA" id="ARBA00023014"/>
    </source>
</evidence>
<dbReference type="PIRSF" id="PIRSF000139">
    <property type="entry name" value="Glc_ox_4Fe-4S"/>
    <property type="match status" value="1"/>
</dbReference>
<reference evidence="8" key="1">
    <citation type="submission" date="2020-03" db="EMBL/GenBank/DDBJ databases">
        <title>Draft sequencing of Calidifontibacter sp. DB0510.</title>
        <authorList>
            <person name="Kim D.-U."/>
        </authorList>
    </citation>
    <scope>NUCLEOTIDE SEQUENCE</scope>
    <source>
        <strain evidence="8">DB0510</strain>
    </source>
</reference>
<dbReference type="PROSITE" id="PS51379">
    <property type="entry name" value="4FE4S_FER_2"/>
    <property type="match status" value="2"/>
</dbReference>
<dbReference type="InterPro" id="IPR009051">
    <property type="entry name" value="Helical_ferredxn"/>
</dbReference>
<comment type="caution">
    <text evidence="8">The sequence shown here is derived from an EMBL/GenBank/DDBJ whole genome shotgun (WGS) entry which is preliminary data.</text>
</comment>
<comment type="catalytic activity">
    <reaction evidence="6">
        <text>glycolate + A = glyoxylate + AH2</text>
        <dbReference type="Rhea" id="RHEA:21264"/>
        <dbReference type="ChEBI" id="CHEBI:13193"/>
        <dbReference type="ChEBI" id="CHEBI:17499"/>
        <dbReference type="ChEBI" id="CHEBI:29805"/>
        <dbReference type="ChEBI" id="CHEBI:36655"/>
        <dbReference type="EC" id="1.1.99.14"/>
    </reaction>
</comment>
<evidence type="ECO:0000256" key="6">
    <source>
        <dbReference type="PIRNR" id="PIRNR000139"/>
    </source>
</evidence>
<dbReference type="GO" id="GO:0046872">
    <property type="term" value="F:metal ion binding"/>
    <property type="evidence" value="ECO:0007669"/>
    <property type="project" value="UniProtKB-UniRule"/>
</dbReference>
<dbReference type="EC" id="1.1.99.14" evidence="6"/>
<accession>A0A967AXF8</accession>
<keyword evidence="2 6" id="KW-0479">Metal-binding</keyword>
<comment type="function">
    <text evidence="6">Component of a complex that catalyzes the oxidation of glycolate to glyoxylate.</text>
</comment>
<keyword evidence="1 6" id="KW-0004">4Fe-4S</keyword>
<protein>
    <recommendedName>
        <fullName evidence="6">Glycolate oxidase iron-sulfur subunit</fullName>
        <ecNumber evidence="6">1.1.99.14</ecNumber>
    </recommendedName>
</protein>
<comment type="cofactor">
    <cofactor evidence="6">
        <name>[4Fe-4S] cluster</name>
        <dbReference type="ChEBI" id="CHEBI:49883"/>
    </cofactor>
    <text evidence="6">Binds 2 [4Fe-4S] clusters.</text>
</comment>
<dbReference type="PROSITE" id="PS00198">
    <property type="entry name" value="4FE4S_FER_1"/>
    <property type="match status" value="1"/>
</dbReference>
<evidence type="ECO:0000256" key="4">
    <source>
        <dbReference type="ARBA" id="ARBA00023004"/>
    </source>
</evidence>
<dbReference type="InterPro" id="IPR017896">
    <property type="entry name" value="4Fe4S_Fe-S-bd"/>
</dbReference>
<keyword evidence="4 6" id="KW-0408">Iron</keyword>
<dbReference type="GO" id="GO:0019154">
    <property type="term" value="F:glycolate dehydrogenase activity"/>
    <property type="evidence" value="ECO:0007669"/>
    <property type="project" value="UniProtKB-EC"/>
</dbReference>
<dbReference type="Proteomes" id="UP000744769">
    <property type="component" value="Unassembled WGS sequence"/>
</dbReference>
<evidence type="ECO:0000259" key="7">
    <source>
        <dbReference type="PROSITE" id="PS51379"/>
    </source>
</evidence>
<dbReference type="Pfam" id="PF13183">
    <property type="entry name" value="Fer4_8"/>
    <property type="match status" value="1"/>
</dbReference>
<dbReference type="InterPro" id="IPR017900">
    <property type="entry name" value="4Fe4S_Fe_S_CS"/>
</dbReference>
<dbReference type="AlphaFoldDB" id="A0A967AXF8"/>
<evidence type="ECO:0000256" key="3">
    <source>
        <dbReference type="ARBA" id="ARBA00022737"/>
    </source>
</evidence>
<keyword evidence="9" id="KW-1185">Reference proteome</keyword>
<proteinExistence type="predicted"/>
<dbReference type="RefSeq" id="WP_166191519.1">
    <property type="nucleotide sequence ID" value="NZ_JAAOIV010000001.1"/>
</dbReference>
<evidence type="ECO:0000256" key="1">
    <source>
        <dbReference type="ARBA" id="ARBA00022485"/>
    </source>
</evidence>
<dbReference type="PANTHER" id="PTHR32479">
    <property type="entry name" value="GLYCOLATE OXIDASE IRON-SULFUR SUBUNIT"/>
    <property type="match status" value="1"/>
</dbReference>
<feature type="domain" description="4Fe-4S ferredoxin-type" evidence="7">
    <location>
        <begin position="19"/>
        <end position="47"/>
    </location>
</feature>
<keyword evidence="6" id="KW-0813">Transport</keyword>
<dbReference type="InterPro" id="IPR012257">
    <property type="entry name" value="Glc_ox_4Fe-4S"/>
</dbReference>
<dbReference type="GO" id="GO:0051539">
    <property type="term" value="F:4 iron, 4 sulfur cluster binding"/>
    <property type="evidence" value="ECO:0007669"/>
    <property type="project" value="UniProtKB-UniRule"/>
</dbReference>
<organism evidence="8 9">
    <name type="scientific">Metallococcus carri</name>
    <dbReference type="NCBI Taxonomy" id="1656884"/>
    <lineage>
        <taxon>Bacteria</taxon>
        <taxon>Bacillati</taxon>
        <taxon>Actinomycetota</taxon>
        <taxon>Actinomycetes</taxon>
        <taxon>Micrococcales</taxon>
        <taxon>Dermacoccaceae</taxon>
        <taxon>Metallococcus</taxon>
    </lineage>
</organism>
<keyword evidence="3" id="KW-0677">Repeat</keyword>